<name>A0ACB9ZMZ0_CATRO</name>
<sequence length="136" mass="15871">MKIFQGLVQASKDRIQEFGAIKAEESDPRPTADSRSNLPSPVRMIPSYFLDQLVGNFHVKKVEGTDSKRNPFKEGLDDMTCDKHEIMDSFQGSVTTFQGLVTRLRTRKIEDEMKRYKFGRVWSYKNQGKWSKTYRR</sequence>
<reference evidence="2" key="1">
    <citation type="journal article" date="2023" name="Nat. Plants">
        <title>Single-cell RNA sequencing provides a high-resolution roadmap for understanding the multicellular compartmentation of specialized metabolism.</title>
        <authorList>
            <person name="Sun S."/>
            <person name="Shen X."/>
            <person name="Li Y."/>
            <person name="Li Y."/>
            <person name="Wang S."/>
            <person name="Li R."/>
            <person name="Zhang H."/>
            <person name="Shen G."/>
            <person name="Guo B."/>
            <person name="Wei J."/>
            <person name="Xu J."/>
            <person name="St-Pierre B."/>
            <person name="Chen S."/>
            <person name="Sun C."/>
        </authorList>
    </citation>
    <scope>NUCLEOTIDE SEQUENCE [LARGE SCALE GENOMIC DNA]</scope>
</reference>
<dbReference type="Proteomes" id="UP001060085">
    <property type="component" value="Linkage Group LG08"/>
</dbReference>
<organism evidence="1 2">
    <name type="scientific">Catharanthus roseus</name>
    <name type="common">Madagascar periwinkle</name>
    <name type="synonym">Vinca rosea</name>
    <dbReference type="NCBI Taxonomy" id="4058"/>
    <lineage>
        <taxon>Eukaryota</taxon>
        <taxon>Viridiplantae</taxon>
        <taxon>Streptophyta</taxon>
        <taxon>Embryophyta</taxon>
        <taxon>Tracheophyta</taxon>
        <taxon>Spermatophyta</taxon>
        <taxon>Magnoliopsida</taxon>
        <taxon>eudicotyledons</taxon>
        <taxon>Gunneridae</taxon>
        <taxon>Pentapetalae</taxon>
        <taxon>asterids</taxon>
        <taxon>lamiids</taxon>
        <taxon>Gentianales</taxon>
        <taxon>Apocynaceae</taxon>
        <taxon>Rauvolfioideae</taxon>
        <taxon>Vinceae</taxon>
        <taxon>Catharanthinae</taxon>
        <taxon>Catharanthus</taxon>
    </lineage>
</organism>
<proteinExistence type="predicted"/>
<evidence type="ECO:0000313" key="1">
    <source>
        <dbReference type="EMBL" id="KAI5648398.1"/>
    </source>
</evidence>
<comment type="caution">
    <text evidence="1">The sequence shown here is derived from an EMBL/GenBank/DDBJ whole genome shotgun (WGS) entry which is preliminary data.</text>
</comment>
<protein>
    <submittedName>
        <fullName evidence="1">Uncharacterized protein</fullName>
    </submittedName>
</protein>
<gene>
    <name evidence="1" type="ORF">M9H77_34403</name>
</gene>
<keyword evidence="2" id="KW-1185">Reference proteome</keyword>
<evidence type="ECO:0000313" key="2">
    <source>
        <dbReference type="Proteomes" id="UP001060085"/>
    </source>
</evidence>
<dbReference type="EMBL" id="CM044708">
    <property type="protein sequence ID" value="KAI5648398.1"/>
    <property type="molecule type" value="Genomic_DNA"/>
</dbReference>
<accession>A0ACB9ZMZ0</accession>